<dbReference type="NCBIfam" id="TIGR01730">
    <property type="entry name" value="RND_mfp"/>
    <property type="match status" value="1"/>
</dbReference>
<dbReference type="Pfam" id="PF25876">
    <property type="entry name" value="HH_MFP_RND"/>
    <property type="match status" value="1"/>
</dbReference>
<dbReference type="InterPro" id="IPR058626">
    <property type="entry name" value="MdtA-like_b-barrel"/>
</dbReference>
<keyword evidence="4" id="KW-1003">Cell membrane</keyword>
<keyword evidence="6 8" id="KW-0175">Coiled coil</keyword>
<evidence type="ECO:0000259" key="13">
    <source>
        <dbReference type="Pfam" id="PF25944"/>
    </source>
</evidence>
<evidence type="ECO:0000259" key="11">
    <source>
        <dbReference type="Pfam" id="PF25876"/>
    </source>
</evidence>
<dbReference type="Gene3D" id="2.40.50.100">
    <property type="match status" value="1"/>
</dbReference>
<dbReference type="RefSeq" id="WP_068882993.1">
    <property type="nucleotide sequence ID" value="NZ_LNTU01000034.1"/>
</dbReference>
<keyword evidence="10" id="KW-1133">Transmembrane helix</keyword>
<feature type="coiled-coil region" evidence="8">
    <location>
        <begin position="178"/>
        <end position="205"/>
    </location>
</feature>
<evidence type="ECO:0000256" key="10">
    <source>
        <dbReference type="SAM" id="Phobius"/>
    </source>
</evidence>
<dbReference type="EMBL" id="LNTU01000034">
    <property type="protein sequence ID" value="KXF76193.1"/>
    <property type="molecule type" value="Genomic_DNA"/>
</dbReference>
<accession>A0A135HSQ4</accession>
<evidence type="ECO:0000256" key="4">
    <source>
        <dbReference type="ARBA" id="ARBA00022475"/>
    </source>
</evidence>
<dbReference type="InterPro" id="IPR006143">
    <property type="entry name" value="RND_pump_MFP"/>
</dbReference>
<comment type="caution">
    <text evidence="15">The sequence shown here is derived from an EMBL/GenBank/DDBJ whole genome shotgun (WGS) entry which is preliminary data.</text>
</comment>
<feature type="domain" description="Multidrug resistance protein MdtA-like C-terminal permuted SH3" evidence="14">
    <location>
        <begin position="337"/>
        <end position="398"/>
    </location>
</feature>
<dbReference type="Gene3D" id="2.40.30.170">
    <property type="match status" value="1"/>
</dbReference>
<reference evidence="15 16" key="1">
    <citation type="submission" date="2015-11" db="EMBL/GenBank/DDBJ databases">
        <title>Draft genome sequence of Paramesorhizobium deserti A-3-E, a strain highly resistant to diverse beta-lactam antibiotics.</title>
        <authorList>
            <person name="Lv R."/>
            <person name="Yang X."/>
            <person name="Fang N."/>
            <person name="Guo J."/>
            <person name="Luo X."/>
            <person name="Peng F."/>
            <person name="Yang R."/>
            <person name="Cui Y."/>
            <person name="Fang C."/>
            <person name="Song Y."/>
        </authorList>
    </citation>
    <scope>NUCLEOTIDE SEQUENCE [LARGE SCALE GENOMIC DNA]</scope>
    <source>
        <strain evidence="15 16">A-3-E</strain>
    </source>
</reference>
<proteinExistence type="inferred from homology"/>
<evidence type="ECO:0000256" key="5">
    <source>
        <dbReference type="ARBA" id="ARBA00022519"/>
    </source>
</evidence>
<evidence type="ECO:0000259" key="12">
    <source>
        <dbReference type="Pfam" id="PF25917"/>
    </source>
</evidence>
<feature type="domain" description="Multidrug resistance protein MdtA-like beta-barrel" evidence="13">
    <location>
        <begin position="254"/>
        <end position="329"/>
    </location>
</feature>
<evidence type="ECO:0000313" key="16">
    <source>
        <dbReference type="Proteomes" id="UP000070107"/>
    </source>
</evidence>
<comment type="subcellular location">
    <subcellularLocation>
        <location evidence="1">Cell membrane</location>
    </subcellularLocation>
</comment>
<comment type="similarity">
    <text evidence="2">Belongs to the membrane fusion protein (MFP) (TC 8.A.1) family.</text>
</comment>
<evidence type="ECO:0000256" key="8">
    <source>
        <dbReference type="SAM" id="Coils"/>
    </source>
</evidence>
<dbReference type="InterPro" id="IPR058625">
    <property type="entry name" value="MdtA-like_BSH"/>
</dbReference>
<feature type="domain" description="Multidrug resistance protein MdtA-like alpha-helical hairpin" evidence="11">
    <location>
        <begin position="140"/>
        <end position="216"/>
    </location>
</feature>
<dbReference type="PANTHER" id="PTHR30469">
    <property type="entry name" value="MULTIDRUG RESISTANCE PROTEIN MDTA"/>
    <property type="match status" value="1"/>
</dbReference>
<dbReference type="Gene3D" id="6.10.140.1990">
    <property type="match status" value="1"/>
</dbReference>
<dbReference type="Proteomes" id="UP000070107">
    <property type="component" value="Unassembled WGS sequence"/>
</dbReference>
<evidence type="ECO:0000259" key="14">
    <source>
        <dbReference type="Pfam" id="PF25967"/>
    </source>
</evidence>
<name>A0A135HSQ4_9HYPH</name>
<evidence type="ECO:0000256" key="9">
    <source>
        <dbReference type="SAM" id="MobiDB-lite"/>
    </source>
</evidence>
<dbReference type="GO" id="GO:0030313">
    <property type="term" value="C:cell envelope"/>
    <property type="evidence" value="ECO:0007669"/>
    <property type="project" value="UniProtKB-SubCell"/>
</dbReference>
<dbReference type="Pfam" id="PF25917">
    <property type="entry name" value="BSH_RND"/>
    <property type="match status" value="1"/>
</dbReference>
<sequence>MRQTAPEPKNDADGAQKPQITVFPGSTTPPRRKPRRRIWPWLAVTAVLATAAAVVVVPRLQGQETTNFLSEPVTRGNIENAITAVGTLSAIKDVNVGAQVSGQLKSVLVEVGDKVKENQLIAEIDPRSIETKVEISSAQVDNLKAQLVSKQAQLVLKRANADRQRKLLATRGVSQATVDQADADLAAAEADVKALDAQIRMQEAQLAGDKVDLGYTKIYTPMAGTVVDQTAKEGETLNANQSTPTIVTVADLSTMTVEAQVSEADVGKLKIGMPAYFTLLGQPGKRFTGTLRQIKPKPDTTNNVVLYYALFDAPNPDGELMIDMSAQVYFVLGSANDVLLVPTAALHTTRGPDDKPQTTVKIVNASGGTEDRVVEVGVRNRVQAEVKSGLKEGDRVVVTSSADGADNRTAGNRSRGMRMRMF</sequence>
<keyword evidence="7 10" id="KW-0472">Membrane</keyword>
<dbReference type="GO" id="GO:1990281">
    <property type="term" value="C:efflux pump complex"/>
    <property type="evidence" value="ECO:0007669"/>
    <property type="project" value="TreeGrafter"/>
</dbReference>
<feature type="transmembrane region" description="Helical" evidence="10">
    <location>
        <begin position="38"/>
        <end position="57"/>
    </location>
</feature>
<dbReference type="GO" id="GO:1990961">
    <property type="term" value="P:xenobiotic detoxification by transmembrane export across the plasma membrane"/>
    <property type="evidence" value="ECO:0007669"/>
    <property type="project" value="InterPro"/>
</dbReference>
<feature type="region of interest" description="Disordered" evidence="9">
    <location>
        <begin position="1"/>
        <end position="34"/>
    </location>
</feature>
<dbReference type="PANTHER" id="PTHR30469:SF33">
    <property type="entry name" value="SLR1207 PROTEIN"/>
    <property type="match status" value="1"/>
</dbReference>
<keyword evidence="16" id="KW-1185">Reference proteome</keyword>
<dbReference type="AlphaFoldDB" id="A0A135HSQ4"/>
<evidence type="ECO:0000256" key="7">
    <source>
        <dbReference type="ARBA" id="ARBA00023136"/>
    </source>
</evidence>
<evidence type="ECO:0000256" key="3">
    <source>
        <dbReference type="ARBA" id="ARBA00022448"/>
    </source>
</evidence>
<feature type="domain" description="Multidrug resistance protein MdtA-like barrel-sandwich hybrid" evidence="12">
    <location>
        <begin position="93"/>
        <end position="248"/>
    </location>
</feature>
<dbReference type="SUPFAM" id="SSF111369">
    <property type="entry name" value="HlyD-like secretion proteins"/>
    <property type="match status" value="1"/>
</dbReference>
<evidence type="ECO:0000256" key="1">
    <source>
        <dbReference type="ARBA" id="ARBA00004236"/>
    </source>
</evidence>
<evidence type="ECO:0000256" key="2">
    <source>
        <dbReference type="ARBA" id="ARBA00009477"/>
    </source>
</evidence>
<gene>
    <name evidence="15" type="ORF">ATN84_14930</name>
</gene>
<evidence type="ECO:0000313" key="15">
    <source>
        <dbReference type="EMBL" id="KXF76193.1"/>
    </source>
</evidence>
<protein>
    <submittedName>
        <fullName evidence="15">Uncharacterized protein</fullName>
    </submittedName>
</protein>
<keyword evidence="3" id="KW-0813">Transport</keyword>
<dbReference type="InterPro" id="IPR030190">
    <property type="entry name" value="MacA_alpha-hairpin_sf"/>
</dbReference>
<dbReference type="InterPro" id="IPR058624">
    <property type="entry name" value="MdtA-like_HH"/>
</dbReference>
<dbReference type="STRING" id="1494590.ATN84_14930"/>
<dbReference type="GO" id="GO:0019898">
    <property type="term" value="C:extrinsic component of membrane"/>
    <property type="evidence" value="ECO:0007669"/>
    <property type="project" value="InterPro"/>
</dbReference>
<dbReference type="GO" id="GO:0015562">
    <property type="term" value="F:efflux transmembrane transporter activity"/>
    <property type="evidence" value="ECO:0007669"/>
    <property type="project" value="TreeGrafter"/>
</dbReference>
<dbReference type="InterPro" id="IPR058627">
    <property type="entry name" value="MdtA-like_C"/>
</dbReference>
<feature type="region of interest" description="Disordered" evidence="9">
    <location>
        <begin position="403"/>
        <end position="422"/>
    </location>
</feature>
<dbReference type="Pfam" id="PF25967">
    <property type="entry name" value="RND-MFP_C"/>
    <property type="match status" value="1"/>
</dbReference>
<keyword evidence="10" id="KW-0812">Transmembrane</keyword>
<dbReference type="OrthoDB" id="9791520at2"/>
<organism evidence="15 16">
    <name type="scientific">Paramesorhizobium deserti</name>
    <dbReference type="NCBI Taxonomy" id="1494590"/>
    <lineage>
        <taxon>Bacteria</taxon>
        <taxon>Pseudomonadati</taxon>
        <taxon>Pseudomonadota</taxon>
        <taxon>Alphaproteobacteria</taxon>
        <taxon>Hyphomicrobiales</taxon>
        <taxon>Phyllobacteriaceae</taxon>
        <taxon>Paramesorhizobium</taxon>
    </lineage>
</organism>
<dbReference type="GO" id="GO:1990195">
    <property type="term" value="C:macrolide transmembrane transporter complex"/>
    <property type="evidence" value="ECO:0007669"/>
    <property type="project" value="InterPro"/>
</dbReference>
<evidence type="ECO:0000256" key="6">
    <source>
        <dbReference type="ARBA" id="ARBA00023054"/>
    </source>
</evidence>
<keyword evidence="5" id="KW-0997">Cell inner membrane</keyword>
<dbReference type="Pfam" id="PF25944">
    <property type="entry name" value="Beta-barrel_RND"/>
    <property type="match status" value="1"/>
</dbReference>
<dbReference type="Gene3D" id="6.20.50.140">
    <property type="match status" value="1"/>
</dbReference>